<reference evidence="2 3" key="1">
    <citation type="journal article" date="2013" name="Curr. Biol.">
        <title>The Genome of the Foraminiferan Reticulomyxa filosa.</title>
        <authorList>
            <person name="Glockner G."/>
            <person name="Hulsmann N."/>
            <person name="Schleicher M."/>
            <person name="Noegel A.A."/>
            <person name="Eichinger L."/>
            <person name="Gallinger C."/>
            <person name="Pawlowski J."/>
            <person name="Sierra R."/>
            <person name="Euteneuer U."/>
            <person name="Pillet L."/>
            <person name="Moustafa A."/>
            <person name="Platzer M."/>
            <person name="Groth M."/>
            <person name="Szafranski K."/>
            <person name="Schliwa M."/>
        </authorList>
    </citation>
    <scope>NUCLEOTIDE SEQUENCE [LARGE SCALE GENOMIC DNA]</scope>
</reference>
<proteinExistence type="predicted"/>
<dbReference type="Proteomes" id="UP000023152">
    <property type="component" value="Unassembled WGS sequence"/>
</dbReference>
<feature type="compositionally biased region" description="Acidic residues" evidence="1">
    <location>
        <begin position="57"/>
        <end position="80"/>
    </location>
</feature>
<gene>
    <name evidence="2" type="ORF">RFI_10837</name>
</gene>
<feature type="compositionally biased region" description="Polar residues" evidence="1">
    <location>
        <begin position="34"/>
        <end position="52"/>
    </location>
</feature>
<feature type="compositionally biased region" description="Basic and acidic residues" evidence="1">
    <location>
        <begin position="81"/>
        <end position="93"/>
    </location>
</feature>
<comment type="caution">
    <text evidence="2">The sequence shown here is derived from an EMBL/GenBank/DDBJ whole genome shotgun (WGS) entry which is preliminary data.</text>
</comment>
<name>X6NLP1_RETFI</name>
<sequence length="125" mass="13875">MWFEAQQELQQGKVPAVVLKNKTSLKNVGRPQKTPVTTKTLQKVIDQSSSKGKQAVDDDGDDVSDEEDDEINDEVNDDSPNEVHRENGYYSDEKQEENDIEHVITAEVVENVTIGIVGKGCCVIT</sequence>
<organism evidence="2 3">
    <name type="scientific">Reticulomyxa filosa</name>
    <dbReference type="NCBI Taxonomy" id="46433"/>
    <lineage>
        <taxon>Eukaryota</taxon>
        <taxon>Sar</taxon>
        <taxon>Rhizaria</taxon>
        <taxon>Retaria</taxon>
        <taxon>Foraminifera</taxon>
        <taxon>Monothalamids</taxon>
        <taxon>Reticulomyxidae</taxon>
        <taxon>Reticulomyxa</taxon>
    </lineage>
</organism>
<evidence type="ECO:0000313" key="2">
    <source>
        <dbReference type="EMBL" id="ETO26302.1"/>
    </source>
</evidence>
<feature type="region of interest" description="Disordered" evidence="1">
    <location>
        <begin position="25"/>
        <end position="98"/>
    </location>
</feature>
<dbReference type="AlphaFoldDB" id="X6NLP1"/>
<protein>
    <submittedName>
        <fullName evidence="2">Uncharacterized protein</fullName>
    </submittedName>
</protein>
<keyword evidence="3" id="KW-1185">Reference proteome</keyword>
<evidence type="ECO:0000313" key="3">
    <source>
        <dbReference type="Proteomes" id="UP000023152"/>
    </source>
</evidence>
<accession>X6NLP1</accession>
<dbReference type="EMBL" id="ASPP01007960">
    <property type="protein sequence ID" value="ETO26302.1"/>
    <property type="molecule type" value="Genomic_DNA"/>
</dbReference>
<evidence type="ECO:0000256" key="1">
    <source>
        <dbReference type="SAM" id="MobiDB-lite"/>
    </source>
</evidence>